<sequence length="234" mass="26158">MKQPMPISVILLWVATVGTASVLAAAYIRRFDRTDLAVGLYVVYLALAQILATKFILFNFGFFTVVAPAAVLIFPFTFQLIDIVNETYGRAQTQRMILIAFISQIFMVAFILLGTLAPPASFWKGKEAWHQVLTLIPRITGASWVAFLISQTFDNLIFSGLKKLTHGRHLWLRNIASDVPALALDSFIFIFLAFSGIAPVWPLIVGQVVTKCIIGAADFPFMYLSRWIISRPQK</sequence>
<evidence type="ECO:0000313" key="3">
    <source>
        <dbReference type="Proteomes" id="UP000215559"/>
    </source>
</evidence>
<gene>
    <name evidence="2" type="ORF">CH330_08175</name>
</gene>
<dbReference type="PANTHER" id="PTHR34300">
    <property type="entry name" value="QUEUOSINE PRECURSOR TRANSPORTER-RELATED"/>
    <property type="match status" value="1"/>
</dbReference>
<keyword evidence="1" id="KW-0813">Transport</keyword>
<evidence type="ECO:0000313" key="2">
    <source>
        <dbReference type="EMBL" id="OYD14573.1"/>
    </source>
</evidence>
<feature type="transmembrane region" description="Helical" evidence="1">
    <location>
        <begin position="6"/>
        <end position="26"/>
    </location>
</feature>
<comment type="subcellular location">
    <subcellularLocation>
        <location evidence="1">Cell membrane</location>
        <topology evidence="1">Multi-pass membrane protein</topology>
    </subcellularLocation>
</comment>
<accession>A0A235BQ03</accession>
<comment type="caution">
    <text evidence="2">The sequence shown here is derived from an EMBL/GenBank/DDBJ whole genome shotgun (WGS) entry which is preliminary data.</text>
</comment>
<dbReference type="InterPro" id="IPR003744">
    <property type="entry name" value="YhhQ"/>
</dbReference>
<keyword evidence="1" id="KW-0812">Transmembrane</keyword>
<keyword evidence="1" id="KW-1003">Cell membrane</keyword>
<dbReference type="EMBL" id="NOZP01000150">
    <property type="protein sequence ID" value="OYD14573.1"/>
    <property type="molecule type" value="Genomic_DNA"/>
</dbReference>
<protein>
    <recommendedName>
        <fullName evidence="1">Probable queuosine precursor transporter</fullName>
        <shortName evidence="1">Q precursor transporter</shortName>
    </recommendedName>
</protein>
<comment type="function">
    <text evidence="1">Involved in the import of queuosine (Q) precursors, required for Q precursor salvage.</text>
</comment>
<evidence type="ECO:0000256" key="1">
    <source>
        <dbReference type="HAMAP-Rule" id="MF_02088"/>
    </source>
</evidence>
<reference evidence="2 3" key="1">
    <citation type="submission" date="2017-07" db="EMBL/GenBank/DDBJ databases">
        <title>Recovery of genomes from metagenomes via a dereplication, aggregation, and scoring strategy.</title>
        <authorList>
            <person name="Sieber C.M."/>
            <person name="Probst A.J."/>
            <person name="Sharrar A."/>
            <person name="Thomas B.C."/>
            <person name="Hess M."/>
            <person name="Tringe S.G."/>
            <person name="Banfield J.F."/>
        </authorList>
    </citation>
    <scope>NUCLEOTIDE SEQUENCE [LARGE SCALE GENOMIC DNA]</scope>
    <source>
        <strain evidence="2">JGI_Cruoil_03_51_56</strain>
    </source>
</reference>
<keyword evidence="1" id="KW-1133">Transmembrane helix</keyword>
<dbReference type="GO" id="GO:0005886">
    <property type="term" value="C:plasma membrane"/>
    <property type="evidence" value="ECO:0007669"/>
    <property type="project" value="UniProtKB-SubCell"/>
</dbReference>
<comment type="similarity">
    <text evidence="1">Belongs to the vitamin uptake transporter (VUT/ECF) (TC 2.A.88) family. Q precursor transporter subfamily.</text>
</comment>
<feature type="transmembrane region" description="Helical" evidence="1">
    <location>
        <begin position="38"/>
        <end position="57"/>
    </location>
</feature>
<feature type="transmembrane region" description="Helical" evidence="1">
    <location>
        <begin position="96"/>
        <end position="116"/>
    </location>
</feature>
<name>A0A235BQ03_UNCW3</name>
<feature type="transmembrane region" description="Helical" evidence="1">
    <location>
        <begin position="63"/>
        <end position="84"/>
    </location>
</feature>
<dbReference type="Proteomes" id="UP000215559">
    <property type="component" value="Unassembled WGS sequence"/>
</dbReference>
<dbReference type="HAMAP" id="MF_02088">
    <property type="entry name" value="Q_prec_transport"/>
    <property type="match status" value="1"/>
</dbReference>
<keyword evidence="1" id="KW-0472">Membrane</keyword>
<dbReference type="PANTHER" id="PTHR34300:SF2">
    <property type="entry name" value="QUEUOSINE PRECURSOR TRANSPORTER-RELATED"/>
    <property type="match status" value="1"/>
</dbReference>
<proteinExistence type="inferred from homology"/>
<dbReference type="GO" id="GO:0022857">
    <property type="term" value="F:transmembrane transporter activity"/>
    <property type="evidence" value="ECO:0007669"/>
    <property type="project" value="UniProtKB-UniRule"/>
</dbReference>
<dbReference type="Pfam" id="PF02592">
    <property type="entry name" value="Vut_1"/>
    <property type="match status" value="1"/>
</dbReference>
<dbReference type="NCBIfam" id="TIGR00697">
    <property type="entry name" value="queuosine precursor transporter"/>
    <property type="match status" value="1"/>
</dbReference>
<organism evidence="2 3">
    <name type="scientific">candidate division WOR-3 bacterium JGI_Cruoil_03_51_56</name>
    <dbReference type="NCBI Taxonomy" id="1973747"/>
    <lineage>
        <taxon>Bacteria</taxon>
        <taxon>Bacteria division WOR-3</taxon>
    </lineage>
</organism>
<dbReference type="AlphaFoldDB" id="A0A235BQ03"/>